<dbReference type="InterPro" id="IPR019734">
    <property type="entry name" value="TPR_rpt"/>
</dbReference>
<dbReference type="OrthoDB" id="10006023at2759"/>
<name>A0A1E4TYA6_PACTA</name>
<dbReference type="FunFam" id="1.25.40.10:FF:000218">
    <property type="entry name" value="Peroxisomal targeting signal receptor"/>
    <property type="match status" value="1"/>
</dbReference>
<feature type="repeat" description="TPR" evidence="18">
    <location>
        <begin position="441"/>
        <end position="474"/>
    </location>
</feature>
<keyword evidence="8" id="KW-0677">Repeat</keyword>
<evidence type="ECO:0000313" key="19">
    <source>
        <dbReference type="EMBL" id="ODV96727.1"/>
    </source>
</evidence>
<organism evidence="19 20">
    <name type="scientific">Pachysolen tannophilus NRRL Y-2460</name>
    <dbReference type="NCBI Taxonomy" id="669874"/>
    <lineage>
        <taxon>Eukaryota</taxon>
        <taxon>Fungi</taxon>
        <taxon>Dikarya</taxon>
        <taxon>Ascomycota</taxon>
        <taxon>Saccharomycotina</taxon>
        <taxon>Pichiomycetes</taxon>
        <taxon>Pachysolenaceae</taxon>
        <taxon>Pachysolen</taxon>
    </lineage>
</organism>
<dbReference type="GO" id="GO:0140597">
    <property type="term" value="F:protein carrier chaperone"/>
    <property type="evidence" value="ECO:0007669"/>
    <property type="project" value="EnsemblFungi"/>
</dbReference>
<keyword evidence="6" id="KW-0963">Cytoplasm</keyword>
<evidence type="ECO:0000313" key="20">
    <source>
        <dbReference type="Proteomes" id="UP000094236"/>
    </source>
</evidence>
<dbReference type="GO" id="GO:0005782">
    <property type="term" value="C:peroxisomal matrix"/>
    <property type="evidence" value="ECO:0007669"/>
    <property type="project" value="UniProtKB-SubCell"/>
</dbReference>
<keyword evidence="9 18" id="KW-0802">TPR repeat</keyword>
<proteinExistence type="inferred from homology"/>
<evidence type="ECO:0000256" key="4">
    <source>
        <dbReference type="ARBA" id="ARBA00014710"/>
    </source>
</evidence>
<evidence type="ECO:0000256" key="5">
    <source>
        <dbReference type="ARBA" id="ARBA00022448"/>
    </source>
</evidence>
<evidence type="ECO:0000256" key="15">
    <source>
        <dbReference type="ARBA" id="ARBA00032505"/>
    </source>
</evidence>
<evidence type="ECO:0000256" key="6">
    <source>
        <dbReference type="ARBA" id="ARBA00022490"/>
    </source>
</evidence>
<dbReference type="GO" id="GO:0005829">
    <property type="term" value="C:cytosol"/>
    <property type="evidence" value="ECO:0007669"/>
    <property type="project" value="UniProtKB-SubCell"/>
</dbReference>
<sequence>MSFSGGGAECSTSSNPLAQFSKQANVDRSLQQSVINRSNGNIIGNGGIRKENAMNPVERQNFENFLQRNQNNNNAFNNFQPMSHELNIIQNQNGSRNAMMDQNNKWKQDFRAVTSVNNNQVDANIYGTQLPSESRWVNEFGSSSKSMNNNKYEVTDGMGYSSGFGVDCYPRMNVMARPTMMGNGFMNGGSSAQQFHVQDEKIVELDSNKWEDQFNEIEREQEKEKEKENEEDIVIDDKYKATFEEVWDGLNQDFENGELLNQEYESMWERDFSTYASGRLNYSEYKLEENNPFINENDPYTIGIRLMENGARLSEAALAFEAAVRQNDKHVEAWLKLGEVQTQNEKESAGISALEKCIELDPGNLKALMTLAISYVNEGYDNAAYATLERWIDTKYPQVTSKARLEKPSINDDDRFSLNNRITELFLKAAQLSPDVANMDADVQTGLGVLFYSMEEFEKTLDCFKAAISVNANDSLMWNRLGACLANSNRSEEAIEAYSRALQLNPNFVRARYNLGVSCINMGLYKEAAEHLLGGLSMHNVEGSTFDNGNNNNTIGSNQSVSLLETLKRAFLAMDRRDLIDKVKPGMNLDQFRDEFNF</sequence>
<evidence type="ECO:0000256" key="7">
    <source>
        <dbReference type="ARBA" id="ARBA00022499"/>
    </source>
</evidence>
<evidence type="ECO:0000256" key="2">
    <source>
        <dbReference type="ARBA" id="ARBA00004514"/>
    </source>
</evidence>
<evidence type="ECO:0000256" key="16">
    <source>
        <dbReference type="ARBA" id="ARBA00038659"/>
    </source>
</evidence>
<evidence type="ECO:0000256" key="9">
    <source>
        <dbReference type="ARBA" id="ARBA00022803"/>
    </source>
</evidence>
<dbReference type="InterPro" id="IPR024111">
    <property type="entry name" value="PEX5/PEX5L"/>
</dbReference>
<keyword evidence="5" id="KW-0813">Transport</keyword>
<dbReference type="GO" id="GO:0005052">
    <property type="term" value="F:peroxisome matrix targeting signal-1 binding"/>
    <property type="evidence" value="ECO:0007669"/>
    <property type="project" value="EnsemblFungi"/>
</dbReference>
<comment type="subunit">
    <text evidence="16">Interacts (via WxxxF/Y and LVxEF motifs) with PEX14; promoting translocation through the PEX13-PEX14 docking complex.</text>
</comment>
<evidence type="ECO:0000256" key="17">
    <source>
        <dbReference type="ARBA" id="ARBA00046106"/>
    </source>
</evidence>
<dbReference type="STRING" id="669874.A0A1E4TYA6"/>
<evidence type="ECO:0000256" key="3">
    <source>
        <dbReference type="ARBA" id="ARBA00005348"/>
    </source>
</evidence>
<comment type="similarity">
    <text evidence="3">Belongs to the peroxisomal targeting signal receptor family.</text>
</comment>
<evidence type="ECO:0000256" key="1">
    <source>
        <dbReference type="ARBA" id="ARBA00004253"/>
    </source>
</evidence>
<gene>
    <name evidence="19" type="ORF">PACTADRAFT_48544</name>
</gene>
<keyword evidence="11" id="KW-0653">Protein transport</keyword>
<keyword evidence="20" id="KW-1185">Reference proteome</keyword>
<dbReference type="SUPFAM" id="SSF48452">
    <property type="entry name" value="TPR-like"/>
    <property type="match status" value="1"/>
</dbReference>
<evidence type="ECO:0000256" key="10">
    <source>
        <dbReference type="ARBA" id="ARBA00022843"/>
    </source>
</evidence>
<evidence type="ECO:0000256" key="11">
    <source>
        <dbReference type="ARBA" id="ARBA00022927"/>
    </source>
</evidence>
<accession>A0A1E4TYA6</accession>
<dbReference type="InterPro" id="IPR011990">
    <property type="entry name" value="TPR-like_helical_dom_sf"/>
</dbReference>
<dbReference type="PROSITE" id="PS50293">
    <property type="entry name" value="TPR_REGION"/>
    <property type="match status" value="1"/>
</dbReference>
<dbReference type="GO" id="GO:1990429">
    <property type="term" value="C:peroxisomal importomer complex"/>
    <property type="evidence" value="ECO:0007669"/>
    <property type="project" value="EnsemblFungi"/>
</dbReference>
<dbReference type="GO" id="GO:0016560">
    <property type="term" value="P:protein import into peroxisome matrix, docking"/>
    <property type="evidence" value="ECO:0007669"/>
    <property type="project" value="EnsemblFungi"/>
</dbReference>
<keyword evidence="10" id="KW-0832">Ubl conjugation</keyword>
<evidence type="ECO:0000256" key="12">
    <source>
        <dbReference type="ARBA" id="ARBA00022966"/>
    </source>
</evidence>
<dbReference type="Proteomes" id="UP000094236">
    <property type="component" value="Unassembled WGS sequence"/>
</dbReference>
<reference evidence="20" key="1">
    <citation type="submission" date="2016-05" db="EMBL/GenBank/DDBJ databases">
        <title>Comparative genomics of biotechnologically important yeasts.</title>
        <authorList>
            <consortium name="DOE Joint Genome Institute"/>
            <person name="Riley R."/>
            <person name="Haridas S."/>
            <person name="Wolfe K.H."/>
            <person name="Lopes M.R."/>
            <person name="Hittinger C.T."/>
            <person name="Goker M."/>
            <person name="Salamov A."/>
            <person name="Wisecaver J."/>
            <person name="Long T.M."/>
            <person name="Aerts A.L."/>
            <person name="Barry K."/>
            <person name="Choi C."/>
            <person name="Clum A."/>
            <person name="Coughlan A.Y."/>
            <person name="Deshpande S."/>
            <person name="Douglass A.P."/>
            <person name="Hanson S.J."/>
            <person name="Klenk H.-P."/>
            <person name="Labutti K."/>
            <person name="Lapidus A."/>
            <person name="Lindquist E."/>
            <person name="Lipzen A."/>
            <person name="Meier-Kolthoff J.P."/>
            <person name="Ohm R.A."/>
            <person name="Otillar R.P."/>
            <person name="Pangilinan J."/>
            <person name="Peng Y."/>
            <person name="Rokas A."/>
            <person name="Rosa C.A."/>
            <person name="Scheuner C."/>
            <person name="Sibirny A.A."/>
            <person name="Slot J.C."/>
            <person name="Stielow J.B."/>
            <person name="Sun H."/>
            <person name="Kurtzman C.P."/>
            <person name="Blackwell M."/>
            <person name="Grigoriev I.V."/>
            <person name="Jeffries T.W."/>
        </authorList>
    </citation>
    <scope>NUCLEOTIDE SEQUENCE [LARGE SCALE GENOMIC DNA]</scope>
    <source>
        <strain evidence="20">NRRL Y-2460</strain>
    </source>
</reference>
<evidence type="ECO:0000256" key="8">
    <source>
        <dbReference type="ARBA" id="ARBA00022737"/>
    </source>
</evidence>
<feature type="repeat" description="TPR" evidence="18">
    <location>
        <begin position="331"/>
        <end position="364"/>
    </location>
</feature>
<dbReference type="PANTHER" id="PTHR10130:SF0">
    <property type="entry name" value="GH08708P"/>
    <property type="match status" value="1"/>
</dbReference>
<dbReference type="Pfam" id="PF13432">
    <property type="entry name" value="TPR_16"/>
    <property type="match status" value="1"/>
</dbReference>
<dbReference type="Gene3D" id="1.25.40.10">
    <property type="entry name" value="Tetratricopeptide repeat domain"/>
    <property type="match status" value="1"/>
</dbReference>
<keyword evidence="12" id="KW-0882">Thioester bond</keyword>
<dbReference type="SMART" id="SM00028">
    <property type="entry name" value="TPR"/>
    <property type="match status" value="4"/>
</dbReference>
<comment type="function">
    <text evidence="17">Receptor that mediates peroxisomal import of proteins containing a C-terminal PTS1-type tripeptide peroxisomal targeting signal (SKL-type). Binds to cargo proteins containing a PTS1 peroxisomal targeting signal in the cytosol, and translocates them into the peroxisome matrix by passing through the PEX13-PEX14 docking complex along with cargo proteins. PEX5 receptor is then retrotranslocated into the cytosol, leading to release of bound cargo in the peroxisome matrix, and reset for a subsequent peroxisome import cycle.</text>
</comment>
<dbReference type="PROSITE" id="PS50005">
    <property type="entry name" value="TPR"/>
    <property type="match status" value="3"/>
</dbReference>
<evidence type="ECO:0000256" key="18">
    <source>
        <dbReference type="PROSITE-ProRule" id="PRU00339"/>
    </source>
</evidence>
<keyword evidence="7" id="KW-1017">Isopeptide bond</keyword>
<dbReference type="GO" id="GO:0030674">
    <property type="term" value="F:protein-macromolecule adaptor activity"/>
    <property type="evidence" value="ECO:0007669"/>
    <property type="project" value="EnsemblFungi"/>
</dbReference>
<dbReference type="AlphaFoldDB" id="A0A1E4TYA6"/>
<dbReference type="PANTHER" id="PTHR10130">
    <property type="entry name" value="PEROXISOMAL TARGETING SIGNAL 1 RECEPTOR PEX5"/>
    <property type="match status" value="1"/>
</dbReference>
<dbReference type="Pfam" id="PF00515">
    <property type="entry name" value="TPR_1"/>
    <property type="match status" value="1"/>
</dbReference>
<comment type="subcellular location">
    <subcellularLocation>
        <location evidence="2">Cytoplasm</location>
        <location evidence="2">Cytosol</location>
    </subcellularLocation>
    <subcellularLocation>
        <location evidence="1">Peroxisome matrix</location>
    </subcellularLocation>
</comment>
<evidence type="ECO:0000256" key="14">
    <source>
        <dbReference type="ARBA" id="ARBA00023140"/>
    </source>
</evidence>
<dbReference type="EMBL" id="KV454012">
    <property type="protein sequence ID" value="ODV96727.1"/>
    <property type="molecule type" value="Genomic_DNA"/>
</dbReference>
<dbReference type="GO" id="GO:0005778">
    <property type="term" value="C:peroxisomal membrane"/>
    <property type="evidence" value="ECO:0007669"/>
    <property type="project" value="EnsemblFungi"/>
</dbReference>
<keyword evidence="14" id="KW-0576">Peroxisome</keyword>
<keyword evidence="13" id="KW-0811">Translocation</keyword>
<evidence type="ECO:0000256" key="13">
    <source>
        <dbReference type="ARBA" id="ARBA00023010"/>
    </source>
</evidence>
<feature type="repeat" description="TPR" evidence="18">
    <location>
        <begin position="475"/>
        <end position="508"/>
    </location>
</feature>
<protein>
    <recommendedName>
        <fullName evidence="4">Peroxisomal targeting signal receptor</fullName>
    </recommendedName>
    <alternativeName>
        <fullName evidence="15">Peroxin-5</fullName>
    </alternativeName>
</protein>